<keyword evidence="5" id="KW-1185">Reference proteome</keyword>
<evidence type="ECO:0000256" key="1">
    <source>
        <dbReference type="SAM" id="MobiDB-lite"/>
    </source>
</evidence>
<feature type="transmembrane region" description="Helical" evidence="2">
    <location>
        <begin position="56"/>
        <end position="75"/>
    </location>
</feature>
<protein>
    <submittedName>
        <fullName evidence="4">DUF4350 domain-containing protein</fullName>
    </submittedName>
</protein>
<feature type="compositionally biased region" description="Low complexity" evidence="1">
    <location>
        <begin position="29"/>
        <end position="45"/>
    </location>
</feature>
<dbReference type="Proteomes" id="UP001524318">
    <property type="component" value="Unassembled WGS sequence"/>
</dbReference>
<feature type="region of interest" description="Disordered" evidence="1">
    <location>
        <begin position="1"/>
        <end position="45"/>
    </location>
</feature>
<feature type="compositionally biased region" description="Polar residues" evidence="1">
    <location>
        <begin position="1"/>
        <end position="12"/>
    </location>
</feature>
<sequence length="419" mass="43179">MTQGPTTQTSPDLLTPKLPTSGAPEAQPGSAPALRSGSGSGRGAARAWLRRHRGGAAIGAAAAVGLAVVISTQLAPKGDSLPLSVHNAGPGGARAVSEILGRHGVEVQDVESFDSATAALADRPDATLLLYDRSGFLDQSRLDELTASAGRVVLVTPRLGTLKALDTGISQAGVVPESTALLEPGCDLTDPAAAGAVSGTGGFLYDGGTVCFSPPGNTAGLLARTDDGGLTVLGSTALLDNGGLASHGHAALALRTLGGSDVVVWYLPGLGDAASAESTQTLDDLAPDWVAFLGPWLVFVAVLAIVWRGRRLGPLVFEPLPVVVKAVETAEGRARLYQDSHALDRARDNLRAGTLVRLAQALRVGSQATADDVVQAVARHLGRPVRDISGLIQERPSTATRLVQWSQELDKLENEVRTR</sequence>
<proteinExistence type="predicted"/>
<comment type="caution">
    <text evidence="4">The sequence shown here is derived from an EMBL/GenBank/DDBJ whole genome shotgun (WGS) entry which is preliminary data.</text>
</comment>
<accession>A0ABT1LJM5</accession>
<keyword evidence="2" id="KW-0812">Transmembrane</keyword>
<evidence type="ECO:0000313" key="5">
    <source>
        <dbReference type="Proteomes" id="UP001524318"/>
    </source>
</evidence>
<dbReference type="Pfam" id="PF14258">
    <property type="entry name" value="DUF4350"/>
    <property type="match status" value="1"/>
</dbReference>
<keyword evidence="2" id="KW-0472">Membrane</keyword>
<dbReference type="EMBL" id="JANCLV010000001">
    <property type="protein sequence ID" value="MCP8998635.1"/>
    <property type="molecule type" value="Genomic_DNA"/>
</dbReference>
<dbReference type="InterPro" id="IPR025646">
    <property type="entry name" value="DUF4350"/>
</dbReference>
<name>A0ABT1LJM5_9MICC</name>
<keyword evidence="2" id="KW-1133">Transmembrane helix</keyword>
<evidence type="ECO:0000313" key="4">
    <source>
        <dbReference type="EMBL" id="MCP8998635.1"/>
    </source>
</evidence>
<evidence type="ECO:0000256" key="2">
    <source>
        <dbReference type="SAM" id="Phobius"/>
    </source>
</evidence>
<gene>
    <name evidence="4" type="ORF">NFC73_02640</name>
</gene>
<dbReference type="RefSeq" id="WP_254747394.1">
    <property type="nucleotide sequence ID" value="NZ_JANCLV010000001.1"/>
</dbReference>
<evidence type="ECO:0000259" key="3">
    <source>
        <dbReference type="Pfam" id="PF14258"/>
    </source>
</evidence>
<organism evidence="4 5">
    <name type="scientific">Pseudarthrobacter humi</name>
    <dbReference type="NCBI Taxonomy" id="2952523"/>
    <lineage>
        <taxon>Bacteria</taxon>
        <taxon>Bacillati</taxon>
        <taxon>Actinomycetota</taxon>
        <taxon>Actinomycetes</taxon>
        <taxon>Micrococcales</taxon>
        <taxon>Micrococcaceae</taxon>
        <taxon>Pseudarthrobacter</taxon>
    </lineage>
</organism>
<feature type="transmembrane region" description="Helical" evidence="2">
    <location>
        <begin position="289"/>
        <end position="307"/>
    </location>
</feature>
<reference evidence="4 5" key="1">
    <citation type="submission" date="2022-06" db="EMBL/GenBank/DDBJ databases">
        <title>Pseudarthrobacter sp. strain RMG13 Genome sequencing and assembly.</title>
        <authorList>
            <person name="Kim I."/>
        </authorList>
    </citation>
    <scope>NUCLEOTIDE SEQUENCE [LARGE SCALE GENOMIC DNA]</scope>
    <source>
        <strain evidence="4 5">RMG13</strain>
    </source>
</reference>
<feature type="domain" description="DUF4350" evidence="3">
    <location>
        <begin position="86"/>
        <end position="257"/>
    </location>
</feature>